<dbReference type="AlphaFoldDB" id="A0A091BCW8"/>
<dbReference type="EMBL" id="AWXU01000033">
    <property type="protein sequence ID" value="KFN49581.1"/>
    <property type="molecule type" value="Genomic_DNA"/>
</dbReference>
<proteinExistence type="predicted"/>
<gene>
    <name evidence="1" type="ORF">P873_10530</name>
</gene>
<comment type="caution">
    <text evidence="1">The sequence shown here is derived from an EMBL/GenBank/DDBJ whole genome shotgun (WGS) entry which is preliminary data.</text>
</comment>
<protein>
    <recommendedName>
        <fullName evidence="3">STAS/SEC14 domain-containing protein</fullName>
    </recommendedName>
</protein>
<dbReference type="RefSeq" id="WP_026817452.1">
    <property type="nucleotide sequence ID" value="NZ_AUFF01000009.1"/>
</dbReference>
<organism evidence="1 2">
    <name type="scientific">Arenimonas composti TR7-09 = DSM 18010</name>
    <dbReference type="NCBI Taxonomy" id="1121013"/>
    <lineage>
        <taxon>Bacteria</taxon>
        <taxon>Pseudomonadati</taxon>
        <taxon>Pseudomonadota</taxon>
        <taxon>Gammaproteobacteria</taxon>
        <taxon>Lysobacterales</taxon>
        <taxon>Lysobacteraceae</taxon>
        <taxon>Arenimonas</taxon>
    </lineage>
</organism>
<keyword evidence="2" id="KW-1185">Reference proteome</keyword>
<evidence type="ECO:0000313" key="2">
    <source>
        <dbReference type="Proteomes" id="UP000029391"/>
    </source>
</evidence>
<dbReference type="STRING" id="1121013.GCA_000426365_02532"/>
<dbReference type="Proteomes" id="UP000029391">
    <property type="component" value="Unassembled WGS sequence"/>
</dbReference>
<name>A0A091BCW8_9GAMM</name>
<accession>A0A091BCW8</accession>
<evidence type="ECO:0008006" key="3">
    <source>
        <dbReference type="Google" id="ProtNLM"/>
    </source>
</evidence>
<evidence type="ECO:0000313" key="1">
    <source>
        <dbReference type="EMBL" id="KFN49581.1"/>
    </source>
</evidence>
<reference evidence="1 2" key="1">
    <citation type="submission" date="2013-09" db="EMBL/GenBank/DDBJ databases">
        <title>Genome sequencing of Arenimonas composti.</title>
        <authorList>
            <person name="Chen F."/>
            <person name="Wang G."/>
        </authorList>
    </citation>
    <scope>NUCLEOTIDE SEQUENCE [LARGE SCALE GENOMIC DNA]</scope>
    <source>
        <strain evidence="1 2">TR7-09</strain>
    </source>
</reference>
<dbReference type="OrthoDB" id="5966214at2"/>
<sequence>MAWVVEYQRANGFVRVTAQGEADRAALRELTREAMATGHANGCSRFLIDHRRTTLALGTAEIFDMPRRGEDGGFGPDLRIAILIDPASPSRPDFEFYAIQCGNLGIHFLRLFLDEESAVDWLAPKASNE</sequence>